<dbReference type="SUPFAM" id="SSF46894">
    <property type="entry name" value="C-terminal effector domain of the bipartite response regulators"/>
    <property type="match status" value="1"/>
</dbReference>
<gene>
    <name evidence="3" type="ORF">HDF09_000060</name>
</gene>
<evidence type="ECO:0000256" key="1">
    <source>
        <dbReference type="ARBA" id="ARBA00023125"/>
    </source>
</evidence>
<evidence type="ECO:0000259" key="2">
    <source>
        <dbReference type="PROSITE" id="PS50043"/>
    </source>
</evidence>
<dbReference type="EMBL" id="JACHDY010000001">
    <property type="protein sequence ID" value="MBB5315410.1"/>
    <property type="molecule type" value="Genomic_DNA"/>
</dbReference>
<accession>A0A7W8IDZ1</accession>
<dbReference type="GO" id="GO:0003677">
    <property type="term" value="F:DNA binding"/>
    <property type="evidence" value="ECO:0007669"/>
    <property type="project" value="UniProtKB-KW"/>
</dbReference>
<dbReference type="Proteomes" id="UP000568106">
    <property type="component" value="Unassembled WGS sequence"/>
</dbReference>
<evidence type="ECO:0000313" key="4">
    <source>
        <dbReference type="Proteomes" id="UP000568106"/>
    </source>
</evidence>
<name>A0A7W8IDZ1_9BACT</name>
<dbReference type="GO" id="GO:0006355">
    <property type="term" value="P:regulation of DNA-templated transcription"/>
    <property type="evidence" value="ECO:0007669"/>
    <property type="project" value="InterPro"/>
</dbReference>
<sequence length="218" mass="23982">MNRIILADNQAIFRAGAARMLSLEEDMRIVAQCEDAPKLLIAIDGLRGSIVLLSSSLRVELKDLLARTQTAGSRTVLVAENSELVPEEIATLFDGILHRNVGGSVLVDCIRRVARGQRFVQRANVTTMQNSDSVGARVRDRLTPKEMQIVALIVQGCKNKDIAQQLGTKEQVIKNYLRSIYDKSGVSDRLELALFTIHHRVLAEAAAKAGHLIQMKSA</sequence>
<dbReference type="CDD" id="cd06170">
    <property type="entry name" value="LuxR_C_like"/>
    <property type="match status" value="1"/>
</dbReference>
<keyword evidence="1 3" id="KW-0238">DNA-binding</keyword>
<evidence type="ECO:0000313" key="3">
    <source>
        <dbReference type="EMBL" id="MBB5315410.1"/>
    </source>
</evidence>
<reference evidence="3" key="1">
    <citation type="submission" date="2020-08" db="EMBL/GenBank/DDBJ databases">
        <title>Genomic Encyclopedia of Type Strains, Phase IV (KMG-V): Genome sequencing to study the core and pangenomes of soil and plant-associated prokaryotes.</title>
        <authorList>
            <person name="Whitman W."/>
        </authorList>
    </citation>
    <scope>NUCLEOTIDE SEQUENCE [LARGE SCALE GENOMIC DNA]</scope>
    <source>
        <strain evidence="3">M8UP27</strain>
    </source>
</reference>
<feature type="domain" description="HTH luxR-type" evidence="2">
    <location>
        <begin position="135"/>
        <end position="200"/>
    </location>
</feature>
<dbReference type="SMART" id="SM00421">
    <property type="entry name" value="HTH_LUXR"/>
    <property type="match status" value="1"/>
</dbReference>
<dbReference type="Gene3D" id="3.40.50.2300">
    <property type="match status" value="1"/>
</dbReference>
<dbReference type="InterPro" id="IPR039420">
    <property type="entry name" value="WalR-like"/>
</dbReference>
<protein>
    <submittedName>
        <fullName evidence="3">DNA-binding NarL/FixJ family response regulator</fullName>
    </submittedName>
</protein>
<organism evidence="3 4">
    <name type="scientific">Tunturiibacter empetritectus</name>
    <dbReference type="NCBI Taxonomy" id="3069691"/>
    <lineage>
        <taxon>Bacteria</taxon>
        <taxon>Pseudomonadati</taxon>
        <taxon>Acidobacteriota</taxon>
        <taxon>Terriglobia</taxon>
        <taxon>Terriglobales</taxon>
        <taxon>Acidobacteriaceae</taxon>
        <taxon>Tunturiibacter</taxon>
    </lineage>
</organism>
<proteinExistence type="predicted"/>
<dbReference type="PRINTS" id="PR00038">
    <property type="entry name" value="HTHLUXR"/>
</dbReference>
<dbReference type="InterPro" id="IPR016032">
    <property type="entry name" value="Sig_transdc_resp-reg_C-effctor"/>
</dbReference>
<dbReference type="InterPro" id="IPR000792">
    <property type="entry name" value="Tscrpt_reg_LuxR_C"/>
</dbReference>
<dbReference type="PANTHER" id="PTHR43214">
    <property type="entry name" value="TWO-COMPONENT RESPONSE REGULATOR"/>
    <property type="match status" value="1"/>
</dbReference>
<comment type="caution">
    <text evidence="3">The sequence shown here is derived from an EMBL/GenBank/DDBJ whole genome shotgun (WGS) entry which is preliminary data.</text>
</comment>
<dbReference type="Pfam" id="PF00196">
    <property type="entry name" value="GerE"/>
    <property type="match status" value="1"/>
</dbReference>
<dbReference type="PROSITE" id="PS50043">
    <property type="entry name" value="HTH_LUXR_2"/>
    <property type="match status" value="1"/>
</dbReference>
<dbReference type="PANTHER" id="PTHR43214:SF44">
    <property type="entry name" value="TWO-COMPONENT RESPONSE REGULATOR"/>
    <property type="match status" value="1"/>
</dbReference>
<keyword evidence="4" id="KW-1185">Reference proteome</keyword>
<dbReference type="AlphaFoldDB" id="A0A7W8IDZ1"/>